<gene>
    <name evidence="2" type="ORF">E5676_scaffold257G00670</name>
    <name evidence="1" type="ORF">E6C27_scaffold280G00320</name>
</gene>
<organism evidence="2 4">
    <name type="scientific">Cucumis melo var. makuwa</name>
    <name type="common">Oriental melon</name>
    <dbReference type="NCBI Taxonomy" id="1194695"/>
    <lineage>
        <taxon>Eukaryota</taxon>
        <taxon>Viridiplantae</taxon>
        <taxon>Streptophyta</taxon>
        <taxon>Embryophyta</taxon>
        <taxon>Tracheophyta</taxon>
        <taxon>Spermatophyta</taxon>
        <taxon>Magnoliopsida</taxon>
        <taxon>eudicotyledons</taxon>
        <taxon>Gunneridae</taxon>
        <taxon>Pentapetalae</taxon>
        <taxon>rosids</taxon>
        <taxon>fabids</taxon>
        <taxon>Cucurbitales</taxon>
        <taxon>Cucurbitaceae</taxon>
        <taxon>Benincaseae</taxon>
        <taxon>Cucumis</taxon>
    </lineage>
</organism>
<dbReference type="EMBL" id="SSTE01007195">
    <property type="protein sequence ID" value="KAA0057199.1"/>
    <property type="molecule type" value="Genomic_DNA"/>
</dbReference>
<proteinExistence type="predicted"/>
<reference evidence="3 4" key="1">
    <citation type="submission" date="2019-08" db="EMBL/GenBank/DDBJ databases">
        <title>Draft genome sequences of two oriental melons (Cucumis melo L. var makuwa).</title>
        <authorList>
            <person name="Kwon S.-Y."/>
        </authorList>
    </citation>
    <scope>NUCLEOTIDE SEQUENCE [LARGE SCALE GENOMIC DNA]</scope>
    <source>
        <strain evidence="4">cv. Chang Bougi</strain>
        <strain evidence="3">cv. SW 3</strain>
        <tissue evidence="2">Leaf</tissue>
    </source>
</reference>
<dbReference type="AlphaFoldDB" id="A0A5D3D5E9"/>
<evidence type="ECO:0000313" key="2">
    <source>
        <dbReference type="EMBL" id="TYK18763.1"/>
    </source>
</evidence>
<sequence length="262" mass="30595">MYCGSKKTYNRKGYIAKVFRVDDRGRRCCILVPQGTDKGGWESFQNLLNMKSDLITRKFLVQAQPSKSTLVLIRRCFHDDWYKLTRKLSEQLDSDITYKPFHADKALLILKDVEQVNLLCRNKGWSTMDRFYVKFEKWDQALHATTKLIPSYGGWKRFRGIPLHAWKQSTFKQIREACGGSLVVAKDTRDKIDIIEANIKVHFNYTGFILATIIIIDDEGNRFLVHSIFHSEGRWLIERNPRIHGTFSREAVVLFDEFNPKA</sequence>
<evidence type="ECO:0000313" key="4">
    <source>
        <dbReference type="Proteomes" id="UP000321947"/>
    </source>
</evidence>
<name>A0A5D3D5E9_CUCMM</name>
<dbReference type="OrthoDB" id="1722780at2759"/>
<evidence type="ECO:0000313" key="1">
    <source>
        <dbReference type="EMBL" id="KAA0057199.1"/>
    </source>
</evidence>
<comment type="caution">
    <text evidence="2">The sequence shown here is derived from an EMBL/GenBank/DDBJ whole genome shotgun (WGS) entry which is preliminary data.</text>
</comment>
<dbReference type="EMBL" id="SSTD01007479">
    <property type="protein sequence ID" value="TYK18763.1"/>
    <property type="molecule type" value="Genomic_DNA"/>
</dbReference>
<protein>
    <submittedName>
        <fullName evidence="2">Uncharacterized protein</fullName>
    </submittedName>
</protein>
<evidence type="ECO:0000313" key="3">
    <source>
        <dbReference type="Proteomes" id="UP000321393"/>
    </source>
</evidence>
<dbReference type="Proteomes" id="UP000321947">
    <property type="component" value="Unassembled WGS sequence"/>
</dbReference>
<dbReference type="PANTHER" id="PTHR34427">
    <property type="entry name" value="DUF4283 DOMAIN PROTEIN"/>
    <property type="match status" value="1"/>
</dbReference>
<dbReference type="Proteomes" id="UP000321393">
    <property type="component" value="Unassembled WGS sequence"/>
</dbReference>
<dbReference type="PANTHER" id="PTHR34427:SF5">
    <property type="entry name" value="DUF4283 DOMAIN-CONTAINING PROTEIN"/>
    <property type="match status" value="1"/>
</dbReference>
<accession>A0A5D3D5E9</accession>